<evidence type="ECO:0000256" key="1">
    <source>
        <dbReference type="SAM" id="SignalP"/>
    </source>
</evidence>
<evidence type="ECO:0000313" key="2">
    <source>
        <dbReference type="EMBL" id="MFD2234193.1"/>
    </source>
</evidence>
<dbReference type="EMBL" id="JBHUIY010000018">
    <property type="protein sequence ID" value="MFD2234193.1"/>
    <property type="molecule type" value="Genomic_DNA"/>
</dbReference>
<reference evidence="3" key="1">
    <citation type="journal article" date="2019" name="Int. J. Syst. Evol. Microbiol.">
        <title>The Global Catalogue of Microorganisms (GCM) 10K type strain sequencing project: providing services to taxonomists for standard genome sequencing and annotation.</title>
        <authorList>
            <consortium name="The Broad Institute Genomics Platform"/>
            <consortium name="The Broad Institute Genome Sequencing Center for Infectious Disease"/>
            <person name="Wu L."/>
            <person name="Ma J."/>
        </authorList>
    </citation>
    <scope>NUCLEOTIDE SEQUENCE [LARGE SCALE GENOMIC DNA]</scope>
    <source>
        <strain evidence="3">KCTC 15012</strain>
    </source>
</reference>
<dbReference type="Pfam" id="PF19630">
    <property type="entry name" value="DUF6134"/>
    <property type="match status" value="1"/>
</dbReference>
<keyword evidence="1" id="KW-0732">Signal</keyword>
<dbReference type="Proteomes" id="UP001597296">
    <property type="component" value="Unassembled WGS sequence"/>
</dbReference>
<comment type="caution">
    <text evidence="2">The sequence shown here is derived from an EMBL/GenBank/DDBJ whole genome shotgun (WGS) entry which is preliminary data.</text>
</comment>
<keyword evidence="3" id="KW-1185">Reference proteome</keyword>
<proteinExistence type="predicted"/>
<organism evidence="2 3">
    <name type="scientific">Phaeospirillum tilakii</name>
    <dbReference type="NCBI Taxonomy" id="741673"/>
    <lineage>
        <taxon>Bacteria</taxon>
        <taxon>Pseudomonadati</taxon>
        <taxon>Pseudomonadota</taxon>
        <taxon>Alphaproteobacteria</taxon>
        <taxon>Rhodospirillales</taxon>
        <taxon>Rhodospirillaceae</taxon>
        <taxon>Phaeospirillum</taxon>
    </lineage>
</organism>
<sequence length="215" mass="23737">MNRFVATAAVLAVGLLLSPAVRAAGEPTVLTYEIRKEGEPIGRERVSLDREGESARVQVETHTKARVLFMDFHYDHRREERWQDGRLVRMVADTDDDGTRTHTEAERGGGAWAVRVNGEAGQRPAEALPLTLWSRAIVGHGQLFGVIDAKPYAVEVVTLGTETIPLPDGGSARADHVRVSGDIERDLWYGPDGLLLRATFTRAGYPIEMVRLGRK</sequence>
<feature type="chain" id="PRO_5045655029" evidence="1">
    <location>
        <begin position="24"/>
        <end position="215"/>
    </location>
</feature>
<dbReference type="RefSeq" id="WP_377316168.1">
    <property type="nucleotide sequence ID" value="NZ_JBHUIY010000018.1"/>
</dbReference>
<feature type="signal peptide" evidence="1">
    <location>
        <begin position="1"/>
        <end position="23"/>
    </location>
</feature>
<protein>
    <submittedName>
        <fullName evidence="2">DUF6134 family protein</fullName>
    </submittedName>
</protein>
<dbReference type="InterPro" id="IPR045767">
    <property type="entry name" value="DUF6134"/>
</dbReference>
<accession>A0ABW5CDV2</accession>
<evidence type="ECO:0000313" key="3">
    <source>
        <dbReference type="Proteomes" id="UP001597296"/>
    </source>
</evidence>
<gene>
    <name evidence="2" type="ORF">ACFSNB_10270</name>
</gene>
<name>A0ABW5CDV2_9PROT</name>